<dbReference type="InterPro" id="IPR003647">
    <property type="entry name" value="Intron_nuc_1_rpt"/>
</dbReference>
<keyword evidence="7" id="KW-0378">Hydrolase</keyword>
<dbReference type="InterPro" id="IPR036257">
    <property type="entry name" value="Cyt_c_oxidase_su2_TM_sf"/>
</dbReference>
<dbReference type="InterPro" id="IPR006350">
    <property type="entry name" value="Intron_endoG1"/>
</dbReference>
<keyword evidence="4 10" id="KW-0812">Transmembrane</keyword>
<dbReference type="Proteomes" id="UP000194127">
    <property type="component" value="Unassembled WGS sequence"/>
</dbReference>
<comment type="similarity">
    <text evidence="2">Belongs to the cytochrome c oxidase subunit 2 family.</text>
</comment>
<organism evidence="12 13">
    <name type="scientific">Postia placenta MAD-698-R-SB12</name>
    <dbReference type="NCBI Taxonomy" id="670580"/>
    <lineage>
        <taxon>Eukaryota</taxon>
        <taxon>Fungi</taxon>
        <taxon>Dikarya</taxon>
        <taxon>Basidiomycota</taxon>
        <taxon>Agaricomycotina</taxon>
        <taxon>Agaricomycetes</taxon>
        <taxon>Polyporales</taxon>
        <taxon>Adustoporiaceae</taxon>
        <taxon>Rhodonia</taxon>
    </lineage>
</organism>
<keyword evidence="9 10" id="KW-0472">Membrane</keyword>
<evidence type="ECO:0000256" key="7">
    <source>
        <dbReference type="ARBA" id="ARBA00022801"/>
    </source>
</evidence>
<evidence type="ECO:0000256" key="3">
    <source>
        <dbReference type="ARBA" id="ARBA00010045"/>
    </source>
</evidence>
<evidence type="ECO:0000256" key="10">
    <source>
        <dbReference type="SAM" id="Phobius"/>
    </source>
</evidence>
<evidence type="ECO:0000256" key="5">
    <source>
        <dbReference type="ARBA" id="ARBA00022722"/>
    </source>
</evidence>
<dbReference type="Pfam" id="PF07460">
    <property type="entry name" value="NUMOD3"/>
    <property type="match status" value="2"/>
</dbReference>
<dbReference type="SUPFAM" id="SSF81464">
    <property type="entry name" value="Cytochrome c oxidase subunit II-like, transmembrane region"/>
    <property type="match status" value="1"/>
</dbReference>
<dbReference type="EMBL" id="KZ110627">
    <property type="protein sequence ID" value="OSX56076.1"/>
    <property type="molecule type" value="Genomic_DNA"/>
</dbReference>
<dbReference type="Gene3D" id="3.40.1440.10">
    <property type="entry name" value="GIY-YIG endonuclease"/>
    <property type="match status" value="1"/>
</dbReference>
<evidence type="ECO:0000259" key="11">
    <source>
        <dbReference type="PROSITE" id="PS50164"/>
    </source>
</evidence>
<evidence type="ECO:0000256" key="6">
    <source>
        <dbReference type="ARBA" id="ARBA00022759"/>
    </source>
</evidence>
<dbReference type="InterPro" id="IPR000305">
    <property type="entry name" value="GIY-YIG_endonuc"/>
</dbReference>
<dbReference type="GO" id="GO:0016787">
    <property type="term" value="F:hydrolase activity"/>
    <property type="evidence" value="ECO:0007669"/>
    <property type="project" value="UniProtKB-KW"/>
</dbReference>
<dbReference type="Pfam" id="PF02790">
    <property type="entry name" value="COX2_TM"/>
    <property type="match status" value="1"/>
</dbReference>
<dbReference type="PANTHER" id="PTHR22888:SF9">
    <property type="entry name" value="CYTOCHROME C OXIDASE SUBUNIT 2"/>
    <property type="match status" value="1"/>
</dbReference>
<dbReference type="Gene3D" id="1.10.287.90">
    <property type="match status" value="1"/>
</dbReference>
<dbReference type="GO" id="GO:0016020">
    <property type="term" value="C:membrane"/>
    <property type="evidence" value="ECO:0007669"/>
    <property type="project" value="UniProtKB-SubCell"/>
</dbReference>
<evidence type="ECO:0000313" key="12">
    <source>
        <dbReference type="EMBL" id="OSX56076.1"/>
    </source>
</evidence>
<comment type="subcellular location">
    <subcellularLocation>
        <location evidence="1">Membrane</location>
        <topology evidence="1">Multi-pass membrane protein</topology>
    </subcellularLocation>
</comment>
<evidence type="ECO:0000256" key="2">
    <source>
        <dbReference type="ARBA" id="ARBA00007866"/>
    </source>
</evidence>
<keyword evidence="6" id="KW-0255">Endonuclease</keyword>
<dbReference type="NCBIfam" id="TIGR01453">
    <property type="entry name" value="grpIintron_endo"/>
    <property type="match status" value="1"/>
</dbReference>
<gene>
    <name evidence="12" type="ORF">POSPLADRAFT_1161037</name>
</gene>
<dbReference type="SUPFAM" id="SSF82771">
    <property type="entry name" value="GIY-YIG endonuclease"/>
    <property type="match status" value="1"/>
</dbReference>
<protein>
    <recommendedName>
        <fullName evidence="11">GIY-YIG domain-containing protein</fullName>
    </recommendedName>
</protein>
<evidence type="ECO:0000256" key="9">
    <source>
        <dbReference type="ARBA" id="ARBA00023136"/>
    </source>
</evidence>
<dbReference type="GO" id="GO:0004519">
    <property type="term" value="F:endonuclease activity"/>
    <property type="evidence" value="ECO:0007669"/>
    <property type="project" value="UniProtKB-KW"/>
</dbReference>
<sequence length="370" mass="42744">MLKNISIFNTIFNDAPQPWQIGFQDSAAPGFTGIVELHNTIFFYLVVISVGVFWVLGSIIYYYNSKKSPIVHKYLNHGIDVPFQKCFKFNNLNNLNYIRFYSTTPSSHVNSIKFYEDAYSMKNSIILDNKNKSGIYKWTNKLTNDIYIGQSVELAKRFIRYFNLSYLRNRAKRVISRALIKYGYSNFSLEILEYCDIADLTEREQYYFDKLNPKYNTLKIAGSSSGHKLTEETKTKISQSLKGIYVKEKSALYGRTHTEETKALMALKKSNENNPLYGKTHSEETKELIRQKSLGRKHSEETLLKLSASRGYLVYIHEKCDSEGFNLIGSFVSIRRAAKFLGISHNTVRLYINSGQIFKDRYKFTGGTPK</sequence>
<dbReference type="InterPro" id="IPR045187">
    <property type="entry name" value="CcO_II"/>
</dbReference>
<keyword evidence="13" id="KW-1185">Reference proteome</keyword>
<dbReference type="RefSeq" id="XP_024332870.1">
    <property type="nucleotide sequence ID" value="XM_024487642.1"/>
</dbReference>
<dbReference type="GO" id="GO:0004129">
    <property type="term" value="F:cytochrome-c oxidase activity"/>
    <property type="evidence" value="ECO:0007669"/>
    <property type="project" value="InterPro"/>
</dbReference>
<dbReference type="GO" id="GO:0042773">
    <property type="term" value="P:ATP synthesis coupled electron transport"/>
    <property type="evidence" value="ECO:0007669"/>
    <property type="project" value="TreeGrafter"/>
</dbReference>
<accession>A0A1X6MIM0</accession>
<evidence type="ECO:0000256" key="8">
    <source>
        <dbReference type="ARBA" id="ARBA00022989"/>
    </source>
</evidence>
<reference evidence="12 13" key="1">
    <citation type="submission" date="2017-04" db="EMBL/GenBank/DDBJ databases">
        <title>Genome Sequence of the Model Brown-Rot Fungus Postia placenta SB12.</title>
        <authorList>
            <consortium name="DOE Joint Genome Institute"/>
            <person name="Gaskell J."/>
            <person name="Kersten P."/>
            <person name="Larrondo L.F."/>
            <person name="Canessa P."/>
            <person name="Martinez D."/>
            <person name="Hibbett D."/>
            <person name="Schmoll M."/>
            <person name="Kubicek C.P."/>
            <person name="Martinez A.T."/>
            <person name="Yadav J."/>
            <person name="Master E."/>
            <person name="Magnuson J.K."/>
            <person name="James T."/>
            <person name="Yaver D."/>
            <person name="Berka R."/>
            <person name="Labutti K."/>
            <person name="Lipzen A."/>
            <person name="Aerts A."/>
            <person name="Barry K."/>
            <person name="Henrissat B."/>
            <person name="Blanchette R."/>
            <person name="Grigoriev I."/>
            <person name="Cullen D."/>
        </authorList>
    </citation>
    <scope>NUCLEOTIDE SEQUENCE [LARGE SCALE GENOMIC DNA]</scope>
    <source>
        <strain evidence="12 13">MAD-698-R-SB12</strain>
    </source>
</reference>
<dbReference type="OrthoDB" id="2930140at2759"/>
<dbReference type="CDD" id="cd10445">
    <property type="entry name" value="GIY-YIG_bI1_like"/>
    <property type="match status" value="1"/>
</dbReference>
<dbReference type="InterPro" id="IPR003611">
    <property type="entry name" value="NUMOD3"/>
</dbReference>
<keyword evidence="8 10" id="KW-1133">Transmembrane helix</keyword>
<dbReference type="PROSITE" id="PS50164">
    <property type="entry name" value="GIY_YIG"/>
    <property type="match status" value="1"/>
</dbReference>
<proteinExistence type="inferred from homology"/>
<dbReference type="Pfam" id="PF01541">
    <property type="entry name" value="GIY-YIG"/>
    <property type="match status" value="1"/>
</dbReference>
<dbReference type="GO" id="GO:0003677">
    <property type="term" value="F:DNA binding"/>
    <property type="evidence" value="ECO:0007669"/>
    <property type="project" value="InterPro"/>
</dbReference>
<evidence type="ECO:0000256" key="1">
    <source>
        <dbReference type="ARBA" id="ARBA00004141"/>
    </source>
</evidence>
<dbReference type="SMART" id="SM00465">
    <property type="entry name" value="GIYc"/>
    <property type="match status" value="1"/>
</dbReference>
<dbReference type="STRING" id="670580.A0A1X6MIM0"/>
<evidence type="ECO:0000313" key="13">
    <source>
        <dbReference type="Proteomes" id="UP000194127"/>
    </source>
</evidence>
<keyword evidence="5" id="KW-0540">Nuclease</keyword>
<evidence type="ECO:0000256" key="4">
    <source>
        <dbReference type="ARBA" id="ARBA00022692"/>
    </source>
</evidence>
<comment type="similarity">
    <text evidence="3">To endonucleases of group I introns of fungi and phage.</text>
</comment>
<dbReference type="CDD" id="cd00283">
    <property type="entry name" value="GIY-YIG_Cterm"/>
    <property type="match status" value="1"/>
</dbReference>
<feature type="domain" description="GIY-YIG" evidence="11">
    <location>
        <begin position="131"/>
        <end position="217"/>
    </location>
</feature>
<dbReference type="InterPro" id="IPR035901">
    <property type="entry name" value="GIY-YIG_endonuc_sf"/>
</dbReference>
<name>A0A1X6MIM0_9APHY</name>
<dbReference type="SMART" id="SM00497">
    <property type="entry name" value="IENR1"/>
    <property type="match status" value="1"/>
</dbReference>
<dbReference type="SMART" id="SM00496">
    <property type="entry name" value="IENR2"/>
    <property type="match status" value="4"/>
</dbReference>
<feature type="transmembrane region" description="Helical" evidence="10">
    <location>
        <begin position="41"/>
        <end position="63"/>
    </location>
</feature>
<dbReference type="InterPro" id="IPR010896">
    <property type="entry name" value="NUMOD1"/>
</dbReference>
<dbReference type="AlphaFoldDB" id="A0A1X6MIM0"/>
<dbReference type="PANTHER" id="PTHR22888">
    <property type="entry name" value="CYTOCHROME C OXIDASE, SUBUNIT II"/>
    <property type="match status" value="1"/>
</dbReference>
<dbReference type="SUPFAM" id="SSF64496">
    <property type="entry name" value="DNA-binding domain of intron-encoded endonucleases"/>
    <property type="match status" value="2"/>
</dbReference>
<dbReference type="GeneID" id="36332591"/>
<dbReference type="Pfam" id="PF07453">
    <property type="entry name" value="NUMOD1"/>
    <property type="match status" value="1"/>
</dbReference>
<dbReference type="InterPro" id="IPR011759">
    <property type="entry name" value="Cyt_c_oxidase_su2_TM_dom"/>
</dbReference>